<feature type="non-terminal residue" evidence="1">
    <location>
        <position position="228"/>
    </location>
</feature>
<protein>
    <recommendedName>
        <fullName evidence="2">TonB-dependent receptor-like beta-barrel domain-containing protein</fullName>
    </recommendedName>
</protein>
<proteinExistence type="predicted"/>
<reference evidence="1" key="1">
    <citation type="submission" date="2018-05" db="EMBL/GenBank/DDBJ databases">
        <authorList>
            <person name="Lanie J.A."/>
            <person name="Ng W.-L."/>
            <person name="Kazmierczak K.M."/>
            <person name="Andrzejewski T.M."/>
            <person name="Davidsen T.M."/>
            <person name="Wayne K.J."/>
            <person name="Tettelin H."/>
            <person name="Glass J.I."/>
            <person name="Rusch D."/>
            <person name="Podicherti R."/>
            <person name="Tsui H.-C.T."/>
            <person name="Winkler M.E."/>
        </authorList>
    </citation>
    <scope>NUCLEOTIDE SEQUENCE</scope>
</reference>
<evidence type="ECO:0000313" key="1">
    <source>
        <dbReference type="EMBL" id="SVE63069.1"/>
    </source>
</evidence>
<gene>
    <name evidence="1" type="ORF">METZ01_LOCUS515923</name>
</gene>
<feature type="non-terminal residue" evidence="1">
    <location>
        <position position="1"/>
    </location>
</feature>
<evidence type="ECO:0008006" key="2">
    <source>
        <dbReference type="Google" id="ProtNLM"/>
    </source>
</evidence>
<dbReference type="InterPro" id="IPR023614">
    <property type="entry name" value="Porin_dom_sf"/>
</dbReference>
<dbReference type="AlphaFoldDB" id="A0A383F296"/>
<organism evidence="1">
    <name type="scientific">marine metagenome</name>
    <dbReference type="NCBI Taxonomy" id="408172"/>
    <lineage>
        <taxon>unclassified sequences</taxon>
        <taxon>metagenomes</taxon>
        <taxon>ecological metagenomes</taxon>
    </lineage>
</organism>
<name>A0A383F296_9ZZZZ</name>
<dbReference type="EMBL" id="UINC01230794">
    <property type="protein sequence ID" value="SVE63069.1"/>
    <property type="molecule type" value="Genomic_DNA"/>
</dbReference>
<sequence>VYDKPYLRQTTGGTTVGGYIDHELFWNDKAKTFDQHRFIPFLFSEVSDRIHVAAEIEFEHGGNVGGDGEIKLEFATLDIAFHEAVSLRGGVILSPLGRFNLIHDSPLNDLTNRPLMAREIVPTTLSESGMGLFGTFYPSEAAVMGYELYVVNGFDEAAATGLRSGRGSQKLDNNEEKSIVGRLNYSPSLGLDLGGSFHVGAYDDSGEDNLSIFAVDASWNRGPLDMRG</sequence>
<accession>A0A383F296</accession>
<dbReference type="SUPFAM" id="SSF56935">
    <property type="entry name" value="Porins"/>
    <property type="match status" value="1"/>
</dbReference>
<dbReference type="Gene3D" id="2.40.160.10">
    <property type="entry name" value="Porin"/>
    <property type="match status" value="1"/>
</dbReference>